<protein>
    <recommendedName>
        <fullName evidence="1">IraD/Gp25-like domain-containing protein</fullName>
    </recommendedName>
</protein>
<feature type="domain" description="IraD/Gp25-like" evidence="1">
    <location>
        <begin position="323"/>
        <end position="407"/>
    </location>
</feature>
<sequence length="438" mass="49163">MAATGEHARAAFERRLAREARRFDLGRLLCVLREHGYERDDLLFEGARDGSTSPSIVEAVRFLEPPARGAVITLNLGLFSDGTLLPSYFLEAIESSPDPDRFHDFIRFFEHRLCEGYVRAVYPEEPGGPFGDHDRALRAFFRMLGPGSVSTLKWLWQLYFPELPVRVTRRAFASETASHAFRTGESRLDGTGIIGRVYPWEAAGFIVDLLAEDEVDERGRPWPGLVRSRMSARLLPLLDPFRIPLLVRLVVLHHASWARVEAPGGAAQGYLGYERLRDKAASPHTMIVYRGVTGERTQRGGREGGEGGMFLYKHFVNGAGTSELEDVVRNLRFVLGTKRGAGYFLRSFGLTDVGYRTQEEMVVTLTAEIEENVRLYEPRVELLGIDEAYNDAGERARLEVKLRLRETEERLALVVDLATRTFDFQAAAKGVSTEGEAP</sequence>
<dbReference type="OrthoDB" id="5502579at2"/>
<gene>
    <name evidence="2" type="ORF">SOCEGT47_038080</name>
</gene>
<organism evidence="2 3">
    <name type="scientific">Sorangium cellulosum</name>
    <name type="common">Polyangium cellulosum</name>
    <dbReference type="NCBI Taxonomy" id="56"/>
    <lineage>
        <taxon>Bacteria</taxon>
        <taxon>Pseudomonadati</taxon>
        <taxon>Myxococcota</taxon>
        <taxon>Polyangia</taxon>
        <taxon>Polyangiales</taxon>
        <taxon>Polyangiaceae</taxon>
        <taxon>Sorangium</taxon>
    </lineage>
</organism>
<dbReference type="AlphaFoldDB" id="A0A4P2Q1Y0"/>
<dbReference type="Proteomes" id="UP000295781">
    <property type="component" value="Chromosome"/>
</dbReference>
<dbReference type="Gene3D" id="3.10.450.40">
    <property type="match status" value="1"/>
</dbReference>
<evidence type="ECO:0000313" key="3">
    <source>
        <dbReference type="Proteomes" id="UP000295781"/>
    </source>
</evidence>
<dbReference type="InterPro" id="IPR007048">
    <property type="entry name" value="IraD/Gp25-like"/>
</dbReference>
<dbReference type="SUPFAM" id="SSF160719">
    <property type="entry name" value="gpW/gp25-like"/>
    <property type="match status" value="1"/>
</dbReference>
<name>A0A4P2Q1Y0_SORCE</name>
<evidence type="ECO:0000313" key="2">
    <source>
        <dbReference type="EMBL" id="AUX23285.1"/>
    </source>
</evidence>
<accession>A0A4P2Q1Y0</accession>
<proteinExistence type="predicted"/>
<dbReference type="Pfam" id="PF04965">
    <property type="entry name" value="GPW_gp25"/>
    <property type="match status" value="1"/>
</dbReference>
<dbReference type="RefSeq" id="WP_129348337.1">
    <property type="nucleotide sequence ID" value="NZ_CP012670.1"/>
</dbReference>
<reference evidence="2 3" key="1">
    <citation type="submission" date="2015-09" db="EMBL/GenBank/DDBJ databases">
        <title>Sorangium comparison.</title>
        <authorList>
            <person name="Zaburannyi N."/>
            <person name="Bunk B."/>
            <person name="Overmann J."/>
            <person name="Mueller R."/>
        </authorList>
    </citation>
    <scope>NUCLEOTIDE SEQUENCE [LARGE SCALE GENOMIC DNA]</scope>
    <source>
        <strain evidence="2 3">So ceGT47</strain>
    </source>
</reference>
<dbReference type="EMBL" id="CP012670">
    <property type="protein sequence ID" value="AUX23285.1"/>
    <property type="molecule type" value="Genomic_DNA"/>
</dbReference>
<evidence type="ECO:0000259" key="1">
    <source>
        <dbReference type="Pfam" id="PF04965"/>
    </source>
</evidence>